<dbReference type="GO" id="GO:1990077">
    <property type="term" value="C:primosome complex"/>
    <property type="evidence" value="ECO:0007669"/>
    <property type="project" value="UniProtKB-KW"/>
</dbReference>
<comment type="caution">
    <text evidence="8">The sequence shown here is derived from an EMBL/GenBank/DDBJ whole genome shotgun (WGS) entry which is preliminary data.</text>
</comment>
<dbReference type="AlphaFoldDB" id="A0AB35U5U9"/>
<dbReference type="PANTHER" id="PTHR30153:SF2">
    <property type="entry name" value="REPLICATIVE DNA HELICASE"/>
    <property type="match status" value="1"/>
</dbReference>
<evidence type="ECO:0000256" key="6">
    <source>
        <dbReference type="ARBA" id="ARBA00023163"/>
    </source>
</evidence>
<evidence type="ECO:0000259" key="7">
    <source>
        <dbReference type="PROSITE" id="PS51199"/>
    </source>
</evidence>
<dbReference type="CDD" id="cd01029">
    <property type="entry name" value="TOPRIM_primases"/>
    <property type="match status" value="1"/>
</dbReference>
<dbReference type="GO" id="GO:0003899">
    <property type="term" value="F:DNA-directed RNA polymerase activity"/>
    <property type="evidence" value="ECO:0007669"/>
    <property type="project" value="InterPro"/>
</dbReference>
<evidence type="ECO:0000313" key="9">
    <source>
        <dbReference type="Proteomes" id="UP001286174"/>
    </source>
</evidence>
<evidence type="ECO:0000256" key="4">
    <source>
        <dbReference type="ARBA" id="ARBA00022695"/>
    </source>
</evidence>
<accession>A0AB35U5U9</accession>
<proteinExistence type="predicted"/>
<name>A0AB35U5U9_9FIRM</name>
<dbReference type="Gene3D" id="3.90.580.10">
    <property type="entry name" value="Zinc finger, CHC2-type domain"/>
    <property type="match status" value="1"/>
</dbReference>
<organism evidence="8 9">
    <name type="scientific">Grylomicrobium aquisgranensis</name>
    <dbReference type="NCBI Taxonomy" id="2926318"/>
    <lineage>
        <taxon>Bacteria</taxon>
        <taxon>Bacillati</taxon>
        <taxon>Bacillota</taxon>
        <taxon>Erysipelotrichia</taxon>
        <taxon>Erysipelotrichales</taxon>
        <taxon>Erysipelotrichaceae</taxon>
        <taxon>Grylomicrobium</taxon>
    </lineage>
</organism>
<keyword evidence="1" id="KW-0240">DNA-directed RNA polymerase</keyword>
<keyword evidence="5" id="KW-0235">DNA replication</keyword>
<dbReference type="SUPFAM" id="SSF56731">
    <property type="entry name" value="DNA primase core"/>
    <property type="match status" value="1"/>
</dbReference>
<feature type="domain" description="SF4 helicase" evidence="7">
    <location>
        <begin position="359"/>
        <end position="651"/>
    </location>
</feature>
<dbReference type="InterPro" id="IPR006171">
    <property type="entry name" value="TOPRIM_dom"/>
</dbReference>
<dbReference type="GO" id="GO:0006269">
    <property type="term" value="P:DNA replication, synthesis of primer"/>
    <property type="evidence" value="ECO:0007669"/>
    <property type="project" value="UniProtKB-KW"/>
</dbReference>
<dbReference type="SUPFAM" id="SSF57783">
    <property type="entry name" value="Zinc beta-ribbon"/>
    <property type="match status" value="1"/>
</dbReference>
<dbReference type="GO" id="GO:0000428">
    <property type="term" value="C:DNA-directed RNA polymerase complex"/>
    <property type="evidence" value="ECO:0007669"/>
    <property type="project" value="UniProtKB-KW"/>
</dbReference>
<keyword evidence="6" id="KW-0804">Transcription</keyword>
<evidence type="ECO:0000256" key="3">
    <source>
        <dbReference type="ARBA" id="ARBA00022679"/>
    </source>
</evidence>
<keyword evidence="9" id="KW-1185">Reference proteome</keyword>
<keyword evidence="4" id="KW-0548">Nucleotidyltransferase</keyword>
<protein>
    <submittedName>
        <fullName evidence="8">CHC2 zinc finger domain-containing protein</fullName>
    </submittedName>
</protein>
<dbReference type="GO" id="GO:0003678">
    <property type="term" value="F:DNA helicase activity"/>
    <property type="evidence" value="ECO:0007669"/>
    <property type="project" value="InterPro"/>
</dbReference>
<dbReference type="Gene3D" id="3.40.1360.10">
    <property type="match status" value="1"/>
</dbReference>
<reference evidence="8 9" key="1">
    <citation type="submission" date="2022-03" db="EMBL/GenBank/DDBJ databases">
        <title>Novel taxa within the pig intestine.</title>
        <authorList>
            <person name="Wylensek D."/>
            <person name="Bishof K."/>
            <person name="Afrizal A."/>
            <person name="Clavel T."/>
        </authorList>
    </citation>
    <scope>NUCLEOTIDE SEQUENCE [LARGE SCALE GENOMIC DNA]</scope>
    <source>
        <strain evidence="8 9">CLA-KB-P133</strain>
    </source>
</reference>
<dbReference type="PROSITE" id="PS51199">
    <property type="entry name" value="SF4_HELICASE"/>
    <property type="match status" value="1"/>
</dbReference>
<dbReference type="SMART" id="SM00493">
    <property type="entry name" value="TOPRIM"/>
    <property type="match status" value="1"/>
</dbReference>
<dbReference type="Proteomes" id="UP001286174">
    <property type="component" value="Unassembled WGS sequence"/>
</dbReference>
<dbReference type="GO" id="GO:0005829">
    <property type="term" value="C:cytosol"/>
    <property type="evidence" value="ECO:0007669"/>
    <property type="project" value="TreeGrafter"/>
</dbReference>
<dbReference type="InterPro" id="IPR036977">
    <property type="entry name" value="DNA_primase_Znf_CHC2"/>
</dbReference>
<evidence type="ECO:0000313" key="8">
    <source>
        <dbReference type="EMBL" id="MDX8420546.1"/>
    </source>
</evidence>
<keyword evidence="2" id="KW-0639">Primosome</keyword>
<dbReference type="GO" id="GO:0008270">
    <property type="term" value="F:zinc ion binding"/>
    <property type="evidence" value="ECO:0007669"/>
    <property type="project" value="InterPro"/>
</dbReference>
<dbReference type="Gene3D" id="3.40.50.300">
    <property type="entry name" value="P-loop containing nucleotide triphosphate hydrolases"/>
    <property type="match status" value="1"/>
</dbReference>
<gene>
    <name evidence="8" type="ORF">MOZ60_10665</name>
</gene>
<keyword evidence="3" id="KW-0808">Transferase</keyword>
<dbReference type="InterPro" id="IPR007694">
    <property type="entry name" value="DNA_helicase_DnaB-like_C"/>
</dbReference>
<evidence type="ECO:0000256" key="1">
    <source>
        <dbReference type="ARBA" id="ARBA00022478"/>
    </source>
</evidence>
<dbReference type="Pfam" id="PF13155">
    <property type="entry name" value="Toprim_2"/>
    <property type="match status" value="1"/>
</dbReference>
<dbReference type="InterPro" id="IPR027417">
    <property type="entry name" value="P-loop_NTPase"/>
</dbReference>
<dbReference type="EMBL" id="JALBUR010000046">
    <property type="protein sequence ID" value="MDX8420546.1"/>
    <property type="molecule type" value="Genomic_DNA"/>
</dbReference>
<dbReference type="Pfam" id="PF01807">
    <property type="entry name" value="Zn_ribbon_DnaG"/>
    <property type="match status" value="1"/>
</dbReference>
<dbReference type="Pfam" id="PF03796">
    <property type="entry name" value="DnaB_C"/>
    <property type="match status" value="1"/>
</dbReference>
<dbReference type="SUPFAM" id="SSF52540">
    <property type="entry name" value="P-loop containing nucleoside triphosphate hydrolases"/>
    <property type="match status" value="1"/>
</dbReference>
<dbReference type="RefSeq" id="WP_370596669.1">
    <property type="nucleotide sequence ID" value="NZ_JALBUR010000046.1"/>
</dbReference>
<sequence length="651" mass="72827">MNREQAKETVKQYLEDYLQQKGINTRKPFTCLNPEHDDRHPSMSLDRKHNRVHCFSCGASYDIFDLIALDEHCSQAEAFTKAYQMYGITIDESKNAAPIRPAKPQPEQHGPDLTGEIKAAESNLDQISGYLAERGISMEIARQYHLGYFPAFYTQNTEDNGQQSAAVWRVLVIPTSSESYICRNIDSEATHKNRYRKKGADHLFHAEIAFYPSQKPIWIVEGQLDALSILQAGGQAIALGSTANGTMFINYLELAGNNDDLRNSAKKNSYVIALDNDPVGKSAGKELEKMLLQAGYTCCHYNPYGICKDANEALITNAEGLRQEIQQDFETIQTEGRRKEYMLNSAAAHLPEFLGGIAASVNTPAISTGFYNLDTILDGGLYEGLYTIGAISSLGKTTLCLQLGDQLAQAGHDVLIFSLEMARSELMAKSISRLTFMQTLKDKTDSSNAKTARGITDGARYGKYNMYEKKLIQQAYQQYKSYADHIFIIEGMGDIGVKQIRSQVEKHVQATGNKPVVIVDYLQILAPDNVKATDKQNTDKAVLELKRISRDFKTPVICISSFNRDSYKSSSSNKGAVTMTDFKESGAIEYSSDILIGLQFRSGGDGSYNEKEEKRKNPREIKLVILKNRNGEAFTECSFNYYKLFNYYEEA</sequence>
<dbReference type="InterPro" id="IPR002694">
    <property type="entry name" value="Znf_CHC2"/>
</dbReference>
<dbReference type="GO" id="GO:0003677">
    <property type="term" value="F:DNA binding"/>
    <property type="evidence" value="ECO:0007669"/>
    <property type="project" value="InterPro"/>
</dbReference>
<dbReference type="GO" id="GO:0005524">
    <property type="term" value="F:ATP binding"/>
    <property type="evidence" value="ECO:0007669"/>
    <property type="project" value="InterPro"/>
</dbReference>
<dbReference type="SMART" id="SM00400">
    <property type="entry name" value="ZnF_CHCC"/>
    <property type="match status" value="1"/>
</dbReference>
<evidence type="ECO:0000256" key="2">
    <source>
        <dbReference type="ARBA" id="ARBA00022515"/>
    </source>
</evidence>
<evidence type="ECO:0000256" key="5">
    <source>
        <dbReference type="ARBA" id="ARBA00022705"/>
    </source>
</evidence>
<dbReference type="InterPro" id="IPR034154">
    <property type="entry name" value="TOPRIM_DnaG/twinkle"/>
</dbReference>
<dbReference type="PANTHER" id="PTHR30153">
    <property type="entry name" value="REPLICATIVE DNA HELICASE DNAB"/>
    <property type="match status" value="1"/>
</dbReference>